<dbReference type="AlphaFoldDB" id="C4ZJM1"/>
<dbReference type="FunFam" id="3.20.20.100:FF:000005">
    <property type="entry name" value="NADP(H)-dependent aldo-keto reductase"/>
    <property type="match status" value="1"/>
</dbReference>
<evidence type="ECO:0000256" key="1">
    <source>
        <dbReference type="ARBA" id="ARBA00022857"/>
    </source>
</evidence>
<dbReference type="InterPro" id="IPR023210">
    <property type="entry name" value="NADP_OxRdtase_dom"/>
</dbReference>
<evidence type="ECO:0000256" key="3">
    <source>
        <dbReference type="ARBA" id="ARBA00038157"/>
    </source>
</evidence>
<dbReference type="Proteomes" id="UP000002186">
    <property type="component" value="Chromosome"/>
</dbReference>
<protein>
    <recommendedName>
        <fullName evidence="4">Protein tas</fullName>
    </recommendedName>
</protein>
<sequence>MAVREMEYRRLGGAGPQVSAVCLGTMTFGQQNSEAEAHSQLDLAVERGIDFIDTAEMYPVPARAETSGETERIVGNWLAPQVREKLVIATKVAGPARSLEWIRGGPLALDRANIRTAVEGSLRRLRTDYIDLYQLHWPARNQPLFGQLPFDPARERESTPIRAQLEALAELVDEGKIRHVGLSNEQPWGLMEFVRMAQESGLPRVVSVQNAYNLLNRVYEYGMSEITLREDVALLAYSPLAFGHLSGKYLADPAARGRLTEFENFGVRYAKPGVRAAVERYAEIARRRGMSLTALALAFVYSRWFVGSTIVGATTVAQLAENLDAWHRRLDEDALAEIERVHQLHGNPAP</sequence>
<evidence type="ECO:0000313" key="6">
    <source>
        <dbReference type="EMBL" id="ACK54403.1"/>
    </source>
</evidence>
<accession>C4ZJM1</accession>
<dbReference type="InterPro" id="IPR050523">
    <property type="entry name" value="AKR_Detox_Biosynth"/>
</dbReference>
<dbReference type="Gene3D" id="3.20.20.100">
    <property type="entry name" value="NADP-dependent oxidoreductase domain"/>
    <property type="match status" value="1"/>
</dbReference>
<keyword evidence="1" id="KW-0521">NADP</keyword>
<evidence type="ECO:0000256" key="4">
    <source>
        <dbReference type="ARBA" id="ARBA00070119"/>
    </source>
</evidence>
<dbReference type="CDD" id="cd19094">
    <property type="entry name" value="AKR_Tas-like"/>
    <property type="match status" value="1"/>
</dbReference>
<comment type="similarity">
    <text evidence="3">Belongs to the aldo/keto reductase family. Aldo/keto reductase 2 subfamily.</text>
</comment>
<organism evidence="6 7">
    <name type="scientific">Thauera aminoaromatica</name>
    <dbReference type="NCBI Taxonomy" id="164330"/>
    <lineage>
        <taxon>Bacteria</taxon>
        <taxon>Pseudomonadati</taxon>
        <taxon>Pseudomonadota</taxon>
        <taxon>Betaproteobacteria</taxon>
        <taxon>Rhodocyclales</taxon>
        <taxon>Zoogloeaceae</taxon>
        <taxon>Thauera</taxon>
    </lineage>
</organism>
<proteinExistence type="inferred from homology"/>
<evidence type="ECO:0000313" key="7">
    <source>
        <dbReference type="Proteomes" id="UP000002186"/>
    </source>
</evidence>
<reference evidence="6 7" key="2">
    <citation type="journal article" date="2012" name="Stand. Genomic Sci.">
        <title>Complete genome sequence of Thauera aminoaromatica strain MZ1T.</title>
        <authorList>
            <person name="Jiang K."/>
            <person name="Sanseverino J."/>
            <person name="Chauhan A."/>
            <person name="Lucas S."/>
            <person name="Copeland A."/>
            <person name="Lapidus A."/>
            <person name="Del Rio T.G."/>
            <person name="Dalin E."/>
            <person name="Tice H."/>
            <person name="Bruce D."/>
            <person name="Goodwin L."/>
            <person name="Pitluck S."/>
            <person name="Sims D."/>
            <person name="Brettin T."/>
            <person name="Detter J.C."/>
            <person name="Han C."/>
            <person name="Chang Y.J."/>
            <person name="Larimer F."/>
            <person name="Land M."/>
            <person name="Hauser L."/>
            <person name="Kyrpides N.C."/>
            <person name="Mikhailova N."/>
            <person name="Moser S."/>
            <person name="Jegier P."/>
            <person name="Close D."/>
            <person name="Debruyn J.M."/>
            <person name="Wang Y."/>
            <person name="Layton A.C."/>
            <person name="Allen M.S."/>
            <person name="Sayler G.S."/>
        </authorList>
    </citation>
    <scope>NUCLEOTIDE SEQUENCE [LARGE SCALE GENOMIC DNA]</scope>
    <source>
        <strain evidence="6 7">MZ1T</strain>
    </source>
</reference>
<dbReference type="STRING" id="85643.Tmz1t_1648"/>
<dbReference type="Pfam" id="PF00248">
    <property type="entry name" value="Aldo_ket_red"/>
    <property type="match status" value="1"/>
</dbReference>
<name>C4ZJM1_THASP</name>
<evidence type="ECO:0000256" key="2">
    <source>
        <dbReference type="ARBA" id="ARBA00023002"/>
    </source>
</evidence>
<keyword evidence="2" id="KW-0560">Oxidoreductase</keyword>
<dbReference type="SUPFAM" id="SSF51430">
    <property type="entry name" value="NAD(P)-linked oxidoreductase"/>
    <property type="match status" value="1"/>
</dbReference>
<dbReference type="PANTHER" id="PTHR43364:SF4">
    <property type="entry name" value="NAD(P)-LINKED OXIDOREDUCTASE SUPERFAMILY PROTEIN"/>
    <property type="match status" value="1"/>
</dbReference>
<dbReference type="GO" id="GO:0016491">
    <property type="term" value="F:oxidoreductase activity"/>
    <property type="evidence" value="ECO:0007669"/>
    <property type="project" value="UniProtKB-KW"/>
</dbReference>
<dbReference type="InterPro" id="IPR036812">
    <property type="entry name" value="NAD(P)_OxRdtase_dom_sf"/>
</dbReference>
<dbReference type="PANTHER" id="PTHR43364">
    <property type="entry name" value="NADH-SPECIFIC METHYLGLYOXAL REDUCTASE-RELATED"/>
    <property type="match status" value="1"/>
</dbReference>
<reference evidence="7" key="1">
    <citation type="submission" date="2009-05" db="EMBL/GenBank/DDBJ databases">
        <title>Complete sequence of chromosome of Thauera sp. MZ1T.</title>
        <authorList>
            <consortium name="US DOE Joint Genome Institute"/>
            <person name="Lucas S."/>
            <person name="Copeland A."/>
            <person name="Lapidus A."/>
            <person name="Glavina del Rio T."/>
            <person name="Dalin E."/>
            <person name="Tice H."/>
            <person name="Bruce D."/>
            <person name="Goodwin L."/>
            <person name="Pitluck S."/>
            <person name="Sims D."/>
            <person name="Brettin T."/>
            <person name="Detter J.C."/>
            <person name="Han C."/>
            <person name="Larimer F."/>
            <person name="Land M."/>
            <person name="Hauser L."/>
            <person name="Kyrpides N."/>
            <person name="Mikhailova N."/>
            <person name="Sayler G.S."/>
        </authorList>
    </citation>
    <scope>NUCLEOTIDE SEQUENCE [LARGE SCALE GENOMIC DNA]</scope>
    <source>
        <strain evidence="7">MZ1T</strain>
    </source>
</reference>
<dbReference type="EMBL" id="CP001281">
    <property type="protein sequence ID" value="ACK54403.1"/>
    <property type="molecule type" value="Genomic_DNA"/>
</dbReference>
<evidence type="ECO:0000259" key="5">
    <source>
        <dbReference type="Pfam" id="PF00248"/>
    </source>
</evidence>
<dbReference type="HOGENOM" id="CLU_023205_2_0_4"/>
<dbReference type="eggNOG" id="COG0667">
    <property type="taxonomic scope" value="Bacteria"/>
</dbReference>
<keyword evidence="7" id="KW-1185">Reference proteome</keyword>
<feature type="domain" description="NADP-dependent oxidoreductase" evidence="5">
    <location>
        <begin position="21"/>
        <end position="341"/>
    </location>
</feature>
<gene>
    <name evidence="6" type="ordered locus">Tmz1t_1648</name>
</gene>
<dbReference type="KEGG" id="tmz:Tmz1t_1648"/>